<dbReference type="Proteomes" id="UP000828390">
    <property type="component" value="Unassembled WGS sequence"/>
</dbReference>
<keyword evidence="2" id="KW-1185">Reference proteome</keyword>
<proteinExistence type="predicted"/>
<reference evidence="1" key="2">
    <citation type="submission" date="2020-11" db="EMBL/GenBank/DDBJ databases">
        <authorList>
            <person name="McCartney M.A."/>
            <person name="Auch B."/>
            <person name="Kono T."/>
            <person name="Mallez S."/>
            <person name="Becker A."/>
            <person name="Gohl D.M."/>
            <person name="Silverstein K.A.T."/>
            <person name="Koren S."/>
            <person name="Bechman K.B."/>
            <person name="Herman A."/>
            <person name="Abrahante J.E."/>
            <person name="Garbe J."/>
        </authorList>
    </citation>
    <scope>NUCLEOTIDE SEQUENCE</scope>
    <source>
        <strain evidence="1">Duluth1</strain>
        <tissue evidence="1">Whole animal</tissue>
    </source>
</reference>
<sequence length="175" mass="19880">MASMPADVMPAAEHIPCLGVRQRKLTSYQPHRGRRSTVGEADSRALHPRPTLWTLRRMLDEHGRSIHVVQRSLGTIRDNALAENNGCQNLKERSKTTEEADELPCGADADGELPVAERFLCQDKKCPLLSKFRGAKKSLQSPSLTPDDEILRDFVREQNWPLIRRRQTNDQEQCL</sequence>
<gene>
    <name evidence="1" type="ORF">DPMN_044946</name>
</gene>
<dbReference type="EMBL" id="JAIWYP010000011">
    <property type="protein sequence ID" value="KAH3738313.1"/>
    <property type="molecule type" value="Genomic_DNA"/>
</dbReference>
<organism evidence="1 2">
    <name type="scientific">Dreissena polymorpha</name>
    <name type="common">Zebra mussel</name>
    <name type="synonym">Mytilus polymorpha</name>
    <dbReference type="NCBI Taxonomy" id="45954"/>
    <lineage>
        <taxon>Eukaryota</taxon>
        <taxon>Metazoa</taxon>
        <taxon>Spiralia</taxon>
        <taxon>Lophotrochozoa</taxon>
        <taxon>Mollusca</taxon>
        <taxon>Bivalvia</taxon>
        <taxon>Autobranchia</taxon>
        <taxon>Heteroconchia</taxon>
        <taxon>Euheterodonta</taxon>
        <taxon>Imparidentia</taxon>
        <taxon>Neoheterodontei</taxon>
        <taxon>Myida</taxon>
        <taxon>Dreissenoidea</taxon>
        <taxon>Dreissenidae</taxon>
        <taxon>Dreissena</taxon>
    </lineage>
</organism>
<comment type="caution">
    <text evidence="1">The sequence shown here is derived from an EMBL/GenBank/DDBJ whole genome shotgun (WGS) entry which is preliminary data.</text>
</comment>
<evidence type="ECO:0000313" key="1">
    <source>
        <dbReference type="EMBL" id="KAH3738313.1"/>
    </source>
</evidence>
<protein>
    <submittedName>
        <fullName evidence="1">Uncharacterized protein</fullName>
    </submittedName>
</protein>
<dbReference type="AlphaFoldDB" id="A0A9D4D3D0"/>
<evidence type="ECO:0000313" key="2">
    <source>
        <dbReference type="Proteomes" id="UP000828390"/>
    </source>
</evidence>
<name>A0A9D4D3D0_DREPO</name>
<reference evidence="1" key="1">
    <citation type="journal article" date="2019" name="bioRxiv">
        <title>The Genome of the Zebra Mussel, Dreissena polymorpha: A Resource for Invasive Species Research.</title>
        <authorList>
            <person name="McCartney M.A."/>
            <person name="Auch B."/>
            <person name="Kono T."/>
            <person name="Mallez S."/>
            <person name="Zhang Y."/>
            <person name="Obille A."/>
            <person name="Becker A."/>
            <person name="Abrahante J.E."/>
            <person name="Garbe J."/>
            <person name="Badalamenti J.P."/>
            <person name="Herman A."/>
            <person name="Mangelson H."/>
            <person name="Liachko I."/>
            <person name="Sullivan S."/>
            <person name="Sone E.D."/>
            <person name="Koren S."/>
            <person name="Silverstein K.A.T."/>
            <person name="Beckman K.B."/>
            <person name="Gohl D.M."/>
        </authorList>
    </citation>
    <scope>NUCLEOTIDE SEQUENCE</scope>
    <source>
        <strain evidence="1">Duluth1</strain>
        <tissue evidence="1">Whole animal</tissue>
    </source>
</reference>
<accession>A0A9D4D3D0</accession>